<dbReference type="PROSITE" id="PS00463">
    <property type="entry name" value="ZN2_CY6_FUNGAL_1"/>
    <property type="match status" value="1"/>
</dbReference>
<feature type="compositionally biased region" description="Polar residues" evidence="2">
    <location>
        <begin position="63"/>
        <end position="79"/>
    </location>
</feature>
<dbReference type="PANTHER" id="PTHR38111">
    <property type="entry name" value="ZN(2)-C6 FUNGAL-TYPE DOMAIN-CONTAINING PROTEIN-RELATED"/>
    <property type="match status" value="1"/>
</dbReference>
<dbReference type="OrthoDB" id="5126878at2759"/>
<dbReference type="PANTHER" id="PTHR38111:SF2">
    <property type="entry name" value="FINGER DOMAIN PROTEIN, PUTATIVE (AFU_ORTHOLOGUE AFUA_1G01560)-RELATED"/>
    <property type="match status" value="1"/>
</dbReference>
<dbReference type="AlphaFoldDB" id="A0A7U2ERZ7"/>
<evidence type="ECO:0000313" key="4">
    <source>
        <dbReference type="EMBL" id="QRC91928.1"/>
    </source>
</evidence>
<dbReference type="InterPro" id="IPR036864">
    <property type="entry name" value="Zn2-C6_fun-type_DNA-bd_sf"/>
</dbReference>
<evidence type="ECO:0000256" key="1">
    <source>
        <dbReference type="ARBA" id="ARBA00023242"/>
    </source>
</evidence>
<dbReference type="InterPro" id="IPR021858">
    <property type="entry name" value="Fun_TF"/>
</dbReference>
<dbReference type="Proteomes" id="UP000663193">
    <property type="component" value="Chromosome 2"/>
</dbReference>
<dbReference type="PROSITE" id="PS50048">
    <property type="entry name" value="ZN2_CY6_FUNGAL_2"/>
    <property type="match status" value="1"/>
</dbReference>
<name>A0A7U2ERZ7_PHANO</name>
<evidence type="ECO:0000256" key="2">
    <source>
        <dbReference type="SAM" id="MobiDB-lite"/>
    </source>
</evidence>
<feature type="region of interest" description="Disordered" evidence="2">
    <location>
        <begin position="346"/>
        <end position="365"/>
    </location>
</feature>
<sequence length="483" mass="53803">MVNIGGRSKGCSGCRRRRIKCDENRPTCVRCQKAGLKCDGPKDFTFVDATIVASRRRPKQAQGLPSPTPSIASSEASVSVRSMTPPIRMLGDPQEICIMFTRSHLAQGGPVDITLQELQSKDLPLLETNSATACRTAHLRTVQSFATIFFGTKHKQPEITQRGYIQHGATLQQLNRALTEPHCYRYDEIIQSVMTLAIQETLVPSGANLFMKHMQGLEKLLALRDPDLYSPPSTVSLYKCLRHMLLFASLIGGTPSILARPDWKEMFHRHCANDKEEQEQQLYDFLADCSVLASKRDALLKKRTSGDGVTSDFDEVQRDALHLGDQLRAWRAEWAVDPTNAYVEISSSSVQPHGQPEDTSVPPSPTDLQFSNIKSALTLMLYNIALLYLLKVLTSLPTDPQQEESQTVYIKAAHSTVLDVCRIIPGPFNTEWQKELHASPVVHWAVESARMILQGDDSAEAKWLMDMLDRKSGKTLAGAMEKT</sequence>
<dbReference type="GO" id="GO:0008270">
    <property type="term" value="F:zinc ion binding"/>
    <property type="evidence" value="ECO:0007669"/>
    <property type="project" value="InterPro"/>
</dbReference>
<keyword evidence="5" id="KW-1185">Reference proteome</keyword>
<protein>
    <recommendedName>
        <fullName evidence="3">Zn(2)-C6 fungal-type domain-containing protein</fullName>
    </recommendedName>
</protein>
<dbReference type="Pfam" id="PF11951">
    <property type="entry name" value="Fungal_trans_2"/>
    <property type="match status" value="1"/>
</dbReference>
<keyword evidence="1" id="KW-0539">Nucleus</keyword>
<gene>
    <name evidence="4" type="ORF">JI435_021020</name>
</gene>
<dbReference type="Gene3D" id="4.10.240.10">
    <property type="entry name" value="Zn(2)-C6 fungal-type DNA-binding domain"/>
    <property type="match status" value="1"/>
</dbReference>
<dbReference type="CDD" id="cd00067">
    <property type="entry name" value="GAL4"/>
    <property type="match status" value="1"/>
</dbReference>
<accession>A0A7U2ERZ7</accession>
<dbReference type="InterPro" id="IPR053178">
    <property type="entry name" value="Osmoadaptation_assoc"/>
</dbReference>
<feature type="domain" description="Zn(2)-C6 fungal-type" evidence="3">
    <location>
        <begin position="10"/>
        <end position="38"/>
    </location>
</feature>
<proteinExistence type="predicted"/>
<dbReference type="EMBL" id="CP069024">
    <property type="protein sequence ID" value="QRC91928.1"/>
    <property type="molecule type" value="Genomic_DNA"/>
</dbReference>
<evidence type="ECO:0000259" key="3">
    <source>
        <dbReference type="PROSITE" id="PS50048"/>
    </source>
</evidence>
<feature type="region of interest" description="Disordered" evidence="2">
    <location>
        <begin position="55"/>
        <end position="79"/>
    </location>
</feature>
<dbReference type="GO" id="GO:0000981">
    <property type="term" value="F:DNA-binding transcription factor activity, RNA polymerase II-specific"/>
    <property type="evidence" value="ECO:0007669"/>
    <property type="project" value="InterPro"/>
</dbReference>
<evidence type="ECO:0000313" key="5">
    <source>
        <dbReference type="Proteomes" id="UP000663193"/>
    </source>
</evidence>
<dbReference type="InterPro" id="IPR001138">
    <property type="entry name" value="Zn2Cys6_DnaBD"/>
</dbReference>
<dbReference type="SMART" id="SM00066">
    <property type="entry name" value="GAL4"/>
    <property type="match status" value="1"/>
</dbReference>
<reference evidence="5" key="1">
    <citation type="journal article" date="2021" name="BMC Genomics">
        <title>Chromosome-level genome assembly and manually-curated proteome of model necrotroph Parastagonospora nodorum Sn15 reveals a genome-wide trove of candidate effector homologs, and redundancy of virulence-related functions within an accessory chromosome.</title>
        <authorList>
            <person name="Bertazzoni S."/>
            <person name="Jones D.A.B."/>
            <person name="Phan H.T."/>
            <person name="Tan K.-C."/>
            <person name="Hane J.K."/>
        </authorList>
    </citation>
    <scope>NUCLEOTIDE SEQUENCE [LARGE SCALE GENOMIC DNA]</scope>
    <source>
        <strain evidence="5">SN15 / ATCC MYA-4574 / FGSC 10173)</strain>
    </source>
</reference>
<dbReference type="VEuPathDB" id="FungiDB:JI435_021020"/>
<organism evidence="4 5">
    <name type="scientific">Phaeosphaeria nodorum (strain SN15 / ATCC MYA-4574 / FGSC 10173)</name>
    <name type="common">Glume blotch fungus</name>
    <name type="synonym">Parastagonospora nodorum</name>
    <dbReference type="NCBI Taxonomy" id="321614"/>
    <lineage>
        <taxon>Eukaryota</taxon>
        <taxon>Fungi</taxon>
        <taxon>Dikarya</taxon>
        <taxon>Ascomycota</taxon>
        <taxon>Pezizomycotina</taxon>
        <taxon>Dothideomycetes</taxon>
        <taxon>Pleosporomycetidae</taxon>
        <taxon>Pleosporales</taxon>
        <taxon>Pleosporineae</taxon>
        <taxon>Phaeosphaeriaceae</taxon>
        <taxon>Parastagonospora</taxon>
    </lineage>
</organism>
<dbReference type="SUPFAM" id="SSF57701">
    <property type="entry name" value="Zn2/Cys6 DNA-binding domain"/>
    <property type="match status" value="1"/>
</dbReference>
<dbReference type="Pfam" id="PF00172">
    <property type="entry name" value="Zn_clus"/>
    <property type="match status" value="1"/>
</dbReference>